<organism evidence="1 2">
    <name type="scientific">Halalkalibacter akibai (strain ATCC 43226 / DSM 21942 / CIP 109018 / JCM 9157 / 1139)</name>
    <name type="common">Bacillus akibai</name>
    <dbReference type="NCBI Taxonomy" id="1236973"/>
    <lineage>
        <taxon>Bacteria</taxon>
        <taxon>Bacillati</taxon>
        <taxon>Bacillota</taxon>
        <taxon>Bacilli</taxon>
        <taxon>Bacillales</taxon>
        <taxon>Bacillaceae</taxon>
        <taxon>Halalkalibacter</taxon>
    </lineage>
</organism>
<dbReference type="Proteomes" id="UP000018896">
    <property type="component" value="Unassembled WGS sequence"/>
</dbReference>
<sequence length="54" mass="5491">MVREGAAAGVAVFSVFFGGSVGCCSNGVGAVNRVAVDILANKQLKTKQDHLIAN</sequence>
<proteinExistence type="predicted"/>
<evidence type="ECO:0000313" key="1">
    <source>
        <dbReference type="EMBL" id="GAE35823.1"/>
    </source>
</evidence>
<dbReference type="PROSITE" id="PS51257">
    <property type="entry name" value="PROKAR_LIPOPROTEIN"/>
    <property type="match status" value="1"/>
</dbReference>
<protein>
    <submittedName>
        <fullName evidence="1">Uncharacterized protein</fullName>
    </submittedName>
</protein>
<accession>W4QW11</accession>
<keyword evidence="2" id="KW-1185">Reference proteome</keyword>
<reference evidence="1 2" key="1">
    <citation type="journal article" date="2014" name="Genome Announc.">
        <title>Draft Genome Sequences of Three Alkaliphilic Bacillus Strains, Bacillus wakoensis JCM 9140T, Bacillus akibai JCM 9157T, and Bacillus hemicellulosilyticus JCM 9152T.</title>
        <authorList>
            <person name="Yuki M."/>
            <person name="Oshima K."/>
            <person name="Suda W."/>
            <person name="Oshida Y."/>
            <person name="Kitamura K."/>
            <person name="Iida T."/>
            <person name="Hattori M."/>
            <person name="Ohkuma M."/>
        </authorList>
    </citation>
    <scope>NUCLEOTIDE SEQUENCE [LARGE SCALE GENOMIC DNA]</scope>
    <source>
        <strain evidence="1 2">JCM 9157</strain>
    </source>
</reference>
<dbReference type="RefSeq" id="WP_156321495.1">
    <property type="nucleotide sequence ID" value="NZ_BAUV01000023.1"/>
</dbReference>
<dbReference type="EMBL" id="BAUV01000023">
    <property type="protein sequence ID" value="GAE35823.1"/>
    <property type="molecule type" value="Genomic_DNA"/>
</dbReference>
<name>W4QW11_HALA3</name>
<comment type="caution">
    <text evidence="1">The sequence shown here is derived from an EMBL/GenBank/DDBJ whole genome shotgun (WGS) entry which is preliminary data.</text>
</comment>
<evidence type="ECO:0000313" key="2">
    <source>
        <dbReference type="Proteomes" id="UP000018896"/>
    </source>
</evidence>
<gene>
    <name evidence="1" type="ORF">JCM9157_2960</name>
</gene>
<dbReference type="STRING" id="1236973.JCM9157_2960"/>
<dbReference type="AlphaFoldDB" id="W4QW11"/>